<protein>
    <submittedName>
        <fullName evidence="1">Uncharacterized protein</fullName>
    </submittedName>
</protein>
<name>A0A553SQW5_NIACI</name>
<reference evidence="1" key="1">
    <citation type="submission" date="2018-10" db="EMBL/GenBank/DDBJ databases">
        <title>FDA dAtabase for Regulatory Grade micrObial Sequences (FDA-ARGOS): Supporting development and validation of Infectious Disease Dx tests.</title>
        <authorList>
            <person name="Minogue T."/>
            <person name="Wolcott M."/>
            <person name="Wasieloski L."/>
            <person name="Aguilar W."/>
            <person name="Moore D."/>
            <person name="Tallon L.J."/>
            <person name="Sadzewicz L."/>
            <person name="Sengamalay N."/>
            <person name="Ott S."/>
            <person name="Godinez A."/>
            <person name="Nagaraj S."/>
            <person name="Vavikolanu K."/>
            <person name="Vyas G."/>
            <person name="Nadendla S."/>
            <person name="Aluvathingal J."/>
            <person name="Sichtig H."/>
        </authorList>
    </citation>
    <scope>NUCLEOTIDE SEQUENCE</scope>
    <source>
        <strain evidence="1">FDAARGOS_343</strain>
        <plasmid evidence="1">unnamed1</plasmid>
    </source>
</reference>
<sequence>MFIQAKKKREELRLPILHYIVVDDWIPKLGYKTFGYWLTFHTWVNRSDEKIDDIAMAKIPMSMEKVAEKLGMNKSTLYRNVIPVLWEYGLIDLVEYEDSARKSQKPVNIIPYDYPQNNKELETKPLEKCRDWKLDYNTSAAFFGRKGGRKLEVLPINNGCENATVDGCENATVDGCENATVTVAEMQPNNVSNNSNNVSNNLINHDTNNLLMDEEEQPFNRENLYNLLINFKIDPVVAKAIVSLSEKNNISVYGYEVKDQVKQMIYEIEVENKNIENYPFYFLNGIVMKREQRKSAHILKSLKQEFNDRQTAQAEKKTINYSFGKDELNNLFKAHLEG</sequence>
<dbReference type="EMBL" id="RIBP01000002">
    <property type="protein sequence ID" value="TRZ39375.1"/>
    <property type="molecule type" value="Genomic_DNA"/>
</dbReference>
<dbReference type="AlphaFoldDB" id="A0A553SQW5"/>
<geneLocation type="plasmid" evidence="1">
    <name>unnamed1</name>
</geneLocation>
<dbReference type="Proteomes" id="UP000319837">
    <property type="component" value="Plasmid unnamed1"/>
</dbReference>
<keyword evidence="1" id="KW-0614">Plasmid</keyword>
<organism evidence="1">
    <name type="scientific">Niallia circulans</name>
    <name type="common">Bacillus circulans</name>
    <dbReference type="NCBI Taxonomy" id="1397"/>
    <lineage>
        <taxon>Bacteria</taxon>
        <taxon>Bacillati</taxon>
        <taxon>Bacillota</taxon>
        <taxon>Bacilli</taxon>
        <taxon>Bacillales</taxon>
        <taxon>Bacillaceae</taxon>
        <taxon>Niallia</taxon>
    </lineage>
</organism>
<comment type="caution">
    <text evidence="1">The sequence shown here is derived from an EMBL/GenBank/DDBJ whole genome shotgun (WGS) entry which is preliminary data.</text>
</comment>
<evidence type="ECO:0000313" key="1">
    <source>
        <dbReference type="EMBL" id="TRZ39375.1"/>
    </source>
</evidence>
<proteinExistence type="predicted"/>
<dbReference type="RefSeq" id="WP_185762686.1">
    <property type="nucleotide sequence ID" value="NZ_CM017505.1"/>
</dbReference>
<accession>A0A553SQW5</accession>
<gene>
    <name evidence="1" type="ORF">CEQ21_07380</name>
</gene>